<feature type="transmembrane region" description="Helical" evidence="9">
    <location>
        <begin position="149"/>
        <end position="171"/>
    </location>
</feature>
<accession>A0A1S2PVY2</accession>
<evidence type="ECO:0000256" key="9">
    <source>
        <dbReference type="SAM" id="Phobius"/>
    </source>
</evidence>
<dbReference type="GO" id="GO:0005886">
    <property type="term" value="C:plasma membrane"/>
    <property type="evidence" value="ECO:0007669"/>
    <property type="project" value="UniProtKB-SubCell"/>
</dbReference>
<keyword evidence="6 9" id="KW-0472">Membrane</keyword>
<dbReference type="PROSITE" id="PS50850">
    <property type="entry name" value="MFS"/>
    <property type="match status" value="1"/>
</dbReference>
<feature type="transmembrane region" description="Helical" evidence="9">
    <location>
        <begin position="412"/>
        <end position="433"/>
    </location>
</feature>
<keyword evidence="2" id="KW-0813">Transport</keyword>
<evidence type="ECO:0000259" key="10">
    <source>
        <dbReference type="PROSITE" id="PS50850"/>
    </source>
</evidence>
<dbReference type="PANTHER" id="PTHR42718:SF47">
    <property type="entry name" value="METHYL VIOLOGEN RESISTANCE PROTEIN SMVA"/>
    <property type="match status" value="1"/>
</dbReference>
<dbReference type="PRINTS" id="PR01036">
    <property type="entry name" value="TCRTETB"/>
</dbReference>
<dbReference type="Gene3D" id="1.20.1720.10">
    <property type="entry name" value="Multidrug resistance protein D"/>
    <property type="match status" value="1"/>
</dbReference>
<reference evidence="11 12" key="1">
    <citation type="submission" date="2016-10" db="EMBL/GenBank/DDBJ databases">
        <title>Genome sequence of Streptomyces sp. MUSC 93.</title>
        <authorList>
            <person name="Lee L.-H."/>
            <person name="Ser H.-L."/>
            <person name="Law J.W.-F."/>
        </authorList>
    </citation>
    <scope>NUCLEOTIDE SEQUENCE [LARGE SCALE GENOMIC DNA]</scope>
    <source>
        <strain evidence="11 12">MUSC 93</strain>
    </source>
</reference>
<feature type="transmembrane region" description="Helical" evidence="9">
    <location>
        <begin position="23"/>
        <end position="46"/>
    </location>
</feature>
<evidence type="ECO:0000256" key="5">
    <source>
        <dbReference type="ARBA" id="ARBA00022989"/>
    </source>
</evidence>
<evidence type="ECO:0000256" key="8">
    <source>
        <dbReference type="SAM" id="MobiDB-lite"/>
    </source>
</evidence>
<dbReference type="RefSeq" id="WP_071365271.1">
    <property type="nucleotide sequence ID" value="NZ_MLYP01000015.1"/>
</dbReference>
<dbReference type="EMBL" id="MLYP01000015">
    <property type="protein sequence ID" value="OIJ97732.1"/>
    <property type="molecule type" value="Genomic_DNA"/>
</dbReference>
<dbReference type="AlphaFoldDB" id="A0A1S2PVY2"/>
<feature type="transmembrane region" description="Helical" evidence="9">
    <location>
        <begin position="345"/>
        <end position="365"/>
    </location>
</feature>
<keyword evidence="12" id="KW-1185">Reference proteome</keyword>
<evidence type="ECO:0000256" key="7">
    <source>
        <dbReference type="ARBA" id="ARBA00023251"/>
    </source>
</evidence>
<evidence type="ECO:0000256" key="2">
    <source>
        <dbReference type="ARBA" id="ARBA00022448"/>
    </source>
</evidence>
<dbReference type="GO" id="GO:0046677">
    <property type="term" value="P:response to antibiotic"/>
    <property type="evidence" value="ECO:0007669"/>
    <property type="project" value="UniProtKB-KW"/>
</dbReference>
<keyword evidence="5 9" id="KW-1133">Transmembrane helix</keyword>
<feature type="region of interest" description="Disordered" evidence="8">
    <location>
        <begin position="515"/>
        <end position="536"/>
    </location>
</feature>
<evidence type="ECO:0000256" key="4">
    <source>
        <dbReference type="ARBA" id="ARBA00022692"/>
    </source>
</evidence>
<dbReference type="InterPro" id="IPR036259">
    <property type="entry name" value="MFS_trans_sf"/>
</dbReference>
<sequence>MSGTTTAATASCRRETGDGARRWVVLVVLCVSLLLVAVDATVLHVAVPAVTEDLKPSAIELLWIVDTYPLVCASLLILFGTLGDRVGRRRVLLAGYALFGVASGVAALAQDAQVLIAARALLGVGGAMIMPATLSILRHVFPDRRERALAIGIWSAVAAVGAAIGPLLGGFLLEHFWWGSVFLINIPLMLVSLPIGRLLLPESKGDRDGPWDVAGALMAAAGLFALVLGVKRLGGKESFGLWTPLFLLTGAALLAAFVRRQRRRTHPLVDLRMFARPAFSASVGCIVLAMLALVGLELIAAQYLQLVLHLSPLQTGLRLLPLTFAAMAAGLAGRNMLQRFGPRRMVVFGFCLTAGSVTVLTAMGGHDNPTLLLSVFVLLGFGLETTLFGAYESMLSEAPQTQAGGAAAIGETSYQLGAGIGIALLGSVMNAAYAPGLASVPGVPASASRAAGHSLGEAYDVADRLGGTQGAALRHAARESFVHGLHVTLLVSAGLLLLGALMALRLPRVMNCEPPVPGSANAVPAPRETTDSRVSA</sequence>
<feature type="transmembrane region" description="Helical" evidence="9">
    <location>
        <begin position="371"/>
        <end position="391"/>
    </location>
</feature>
<keyword evidence="4 9" id="KW-0812">Transmembrane</keyword>
<dbReference type="OrthoDB" id="9781469at2"/>
<dbReference type="CDD" id="cd17321">
    <property type="entry name" value="MFS_MMR_MDR_like"/>
    <property type="match status" value="1"/>
</dbReference>
<evidence type="ECO:0000313" key="11">
    <source>
        <dbReference type="EMBL" id="OIJ97732.1"/>
    </source>
</evidence>
<feature type="domain" description="Major facilitator superfamily (MFS) profile" evidence="10">
    <location>
        <begin position="25"/>
        <end position="511"/>
    </location>
</feature>
<dbReference type="PANTHER" id="PTHR42718">
    <property type="entry name" value="MAJOR FACILITATOR SUPERFAMILY MULTIDRUG TRANSPORTER MFSC"/>
    <property type="match status" value="1"/>
</dbReference>
<name>A0A1S2PVY2_9ACTN</name>
<protein>
    <submittedName>
        <fullName evidence="11">MFS transporter</fullName>
    </submittedName>
</protein>
<feature type="transmembrane region" description="Helical" evidence="9">
    <location>
        <begin position="177"/>
        <end position="200"/>
    </location>
</feature>
<feature type="transmembrane region" description="Helical" evidence="9">
    <location>
        <begin position="212"/>
        <end position="233"/>
    </location>
</feature>
<dbReference type="InterPro" id="IPR011701">
    <property type="entry name" value="MFS"/>
</dbReference>
<evidence type="ECO:0000256" key="3">
    <source>
        <dbReference type="ARBA" id="ARBA00022475"/>
    </source>
</evidence>
<feature type="transmembrane region" description="Helical" evidence="9">
    <location>
        <begin position="91"/>
        <end position="110"/>
    </location>
</feature>
<feature type="transmembrane region" description="Helical" evidence="9">
    <location>
        <begin position="58"/>
        <end position="79"/>
    </location>
</feature>
<organism evidence="11 12">
    <name type="scientific">Streptomyces colonosanans</name>
    <dbReference type="NCBI Taxonomy" id="1428652"/>
    <lineage>
        <taxon>Bacteria</taxon>
        <taxon>Bacillati</taxon>
        <taxon>Actinomycetota</taxon>
        <taxon>Actinomycetes</taxon>
        <taxon>Kitasatosporales</taxon>
        <taxon>Streptomycetaceae</taxon>
        <taxon>Streptomyces</taxon>
    </lineage>
</organism>
<feature type="transmembrane region" description="Helical" evidence="9">
    <location>
        <begin position="316"/>
        <end position="333"/>
    </location>
</feature>
<dbReference type="Gene3D" id="1.20.1250.20">
    <property type="entry name" value="MFS general substrate transporter like domains"/>
    <property type="match status" value="1"/>
</dbReference>
<feature type="transmembrane region" description="Helical" evidence="9">
    <location>
        <begin position="279"/>
        <end position="304"/>
    </location>
</feature>
<dbReference type="InterPro" id="IPR020846">
    <property type="entry name" value="MFS_dom"/>
</dbReference>
<comment type="caution">
    <text evidence="11">The sequence shown here is derived from an EMBL/GenBank/DDBJ whole genome shotgun (WGS) entry which is preliminary data.</text>
</comment>
<keyword evidence="3" id="KW-1003">Cell membrane</keyword>
<gene>
    <name evidence="11" type="ORF">BIV24_06890</name>
</gene>
<dbReference type="STRING" id="1428652.BIV24_06890"/>
<evidence type="ECO:0000313" key="12">
    <source>
        <dbReference type="Proteomes" id="UP000179935"/>
    </source>
</evidence>
<dbReference type="Pfam" id="PF07690">
    <property type="entry name" value="MFS_1"/>
    <property type="match status" value="1"/>
</dbReference>
<keyword evidence="7" id="KW-0046">Antibiotic resistance</keyword>
<feature type="transmembrane region" description="Helical" evidence="9">
    <location>
        <begin position="239"/>
        <end position="258"/>
    </location>
</feature>
<feature type="transmembrane region" description="Helical" evidence="9">
    <location>
        <begin position="483"/>
        <end position="504"/>
    </location>
</feature>
<proteinExistence type="predicted"/>
<dbReference type="GO" id="GO:0022857">
    <property type="term" value="F:transmembrane transporter activity"/>
    <property type="evidence" value="ECO:0007669"/>
    <property type="project" value="InterPro"/>
</dbReference>
<evidence type="ECO:0000256" key="1">
    <source>
        <dbReference type="ARBA" id="ARBA00004651"/>
    </source>
</evidence>
<evidence type="ECO:0000256" key="6">
    <source>
        <dbReference type="ARBA" id="ARBA00023136"/>
    </source>
</evidence>
<dbReference type="SUPFAM" id="SSF103473">
    <property type="entry name" value="MFS general substrate transporter"/>
    <property type="match status" value="1"/>
</dbReference>
<feature type="transmembrane region" description="Helical" evidence="9">
    <location>
        <begin position="116"/>
        <end position="137"/>
    </location>
</feature>
<dbReference type="Proteomes" id="UP000179935">
    <property type="component" value="Unassembled WGS sequence"/>
</dbReference>
<comment type="subcellular location">
    <subcellularLocation>
        <location evidence="1">Cell membrane</location>
        <topology evidence="1">Multi-pass membrane protein</topology>
    </subcellularLocation>
</comment>